<keyword evidence="3" id="KW-1185">Reference proteome</keyword>
<evidence type="ECO:0000313" key="1">
    <source>
        <dbReference type="EMBL" id="KFB40221.1"/>
    </source>
</evidence>
<proteinExistence type="predicted"/>
<dbReference type="Proteomes" id="UP000030765">
    <property type="component" value="Unassembled WGS sequence"/>
</dbReference>
<dbReference type="EMBL" id="ATLV01015216">
    <property type="status" value="NOT_ANNOTATED_CDS"/>
    <property type="molecule type" value="Genomic_DNA"/>
</dbReference>
<dbReference type="EnsemblMetazoa" id="ASIC007597-RA">
    <property type="protein sequence ID" value="ASIC007597-PA"/>
    <property type="gene ID" value="ASIC007597"/>
</dbReference>
<accession>A0A084VQH7</accession>
<name>A0A084VQH7_ANOSI</name>
<sequence length="123" mass="13003">MRTHERVSVPGLGFFSLGVRSRSSTSASPIRTLDCVDVSRQDPGLAARTHKNPDSSLSVGWSLGFSSPHSAPHHVNAAPTTTTTTNAPSSYLAFCLSILAAIPPTVLHHLRPLTLVAARHSSP</sequence>
<dbReference type="EMBL" id="KE525003">
    <property type="protein sequence ID" value="KFB40221.1"/>
    <property type="molecule type" value="Genomic_DNA"/>
</dbReference>
<reference evidence="2" key="2">
    <citation type="submission" date="2020-05" db="UniProtKB">
        <authorList>
            <consortium name="EnsemblMetazoa"/>
        </authorList>
    </citation>
    <scope>IDENTIFICATION</scope>
</reference>
<dbReference type="VEuPathDB" id="VectorBase:ASIC007597"/>
<gene>
    <name evidence="1" type="ORF">ZHAS_00007597</name>
</gene>
<dbReference type="AlphaFoldDB" id="A0A084VQH7"/>
<evidence type="ECO:0000313" key="3">
    <source>
        <dbReference type="Proteomes" id="UP000030765"/>
    </source>
</evidence>
<protein>
    <submittedName>
        <fullName evidence="1 2">Uncharacterized protein</fullName>
    </submittedName>
</protein>
<reference evidence="1 3" key="1">
    <citation type="journal article" date="2014" name="BMC Genomics">
        <title>Genome sequence of Anopheles sinensis provides insight into genetics basis of mosquito competence for malaria parasites.</title>
        <authorList>
            <person name="Zhou D."/>
            <person name="Zhang D."/>
            <person name="Ding G."/>
            <person name="Shi L."/>
            <person name="Hou Q."/>
            <person name="Ye Y."/>
            <person name="Xu Y."/>
            <person name="Zhou H."/>
            <person name="Xiong C."/>
            <person name="Li S."/>
            <person name="Yu J."/>
            <person name="Hong S."/>
            <person name="Yu X."/>
            <person name="Zou P."/>
            <person name="Chen C."/>
            <person name="Chang X."/>
            <person name="Wang W."/>
            <person name="Lv Y."/>
            <person name="Sun Y."/>
            <person name="Ma L."/>
            <person name="Shen B."/>
            <person name="Zhu C."/>
        </authorList>
    </citation>
    <scope>NUCLEOTIDE SEQUENCE [LARGE SCALE GENOMIC DNA]</scope>
</reference>
<evidence type="ECO:0000313" key="2">
    <source>
        <dbReference type="EnsemblMetazoa" id="ASIC007597-PA"/>
    </source>
</evidence>
<organism evidence="1">
    <name type="scientific">Anopheles sinensis</name>
    <name type="common">Mosquito</name>
    <dbReference type="NCBI Taxonomy" id="74873"/>
    <lineage>
        <taxon>Eukaryota</taxon>
        <taxon>Metazoa</taxon>
        <taxon>Ecdysozoa</taxon>
        <taxon>Arthropoda</taxon>
        <taxon>Hexapoda</taxon>
        <taxon>Insecta</taxon>
        <taxon>Pterygota</taxon>
        <taxon>Neoptera</taxon>
        <taxon>Endopterygota</taxon>
        <taxon>Diptera</taxon>
        <taxon>Nematocera</taxon>
        <taxon>Culicoidea</taxon>
        <taxon>Culicidae</taxon>
        <taxon>Anophelinae</taxon>
        <taxon>Anopheles</taxon>
    </lineage>
</organism>